<keyword evidence="2" id="KW-0732">Signal</keyword>
<feature type="region of interest" description="Disordered" evidence="1">
    <location>
        <begin position="135"/>
        <end position="168"/>
    </location>
</feature>
<dbReference type="SUPFAM" id="SSF103515">
    <property type="entry name" value="Autotransporter"/>
    <property type="match status" value="1"/>
</dbReference>
<feature type="domain" description="Autotransporter" evidence="3">
    <location>
        <begin position="300"/>
        <end position="557"/>
    </location>
</feature>
<gene>
    <name evidence="4" type="ORF">DEF21_15985</name>
    <name evidence="5" type="ORF">DHR80_03550</name>
</gene>
<organism evidence="4 7">
    <name type="scientific">Thalassospira lucentensis</name>
    <dbReference type="NCBI Taxonomy" id="168935"/>
    <lineage>
        <taxon>Bacteria</taxon>
        <taxon>Pseudomonadati</taxon>
        <taxon>Pseudomonadota</taxon>
        <taxon>Alphaproteobacteria</taxon>
        <taxon>Rhodospirillales</taxon>
        <taxon>Thalassospiraceae</taxon>
        <taxon>Thalassospira</taxon>
    </lineage>
</organism>
<feature type="signal peptide" evidence="2">
    <location>
        <begin position="1"/>
        <end position="32"/>
    </location>
</feature>
<accession>A0A358HW28</accession>
<evidence type="ECO:0000259" key="3">
    <source>
        <dbReference type="PROSITE" id="PS51208"/>
    </source>
</evidence>
<dbReference type="Gene3D" id="2.40.128.130">
    <property type="entry name" value="Autotransporter beta-domain"/>
    <property type="match status" value="1"/>
</dbReference>
<reference evidence="6 7" key="1">
    <citation type="journal article" date="2018" name="Nat. Biotechnol.">
        <title>A standardized bacterial taxonomy based on genome phylogeny substantially revises the tree of life.</title>
        <authorList>
            <person name="Parks D.H."/>
            <person name="Chuvochina M."/>
            <person name="Waite D.W."/>
            <person name="Rinke C."/>
            <person name="Skarshewski A."/>
            <person name="Chaumeil P.A."/>
            <person name="Hugenholtz P."/>
        </authorList>
    </citation>
    <scope>NUCLEOTIDE SEQUENCE [LARGE SCALE GENOMIC DNA]</scope>
    <source>
        <strain evidence="4">UBA8707</strain>
        <strain evidence="5">UBA9881</strain>
    </source>
</reference>
<feature type="compositionally biased region" description="Polar residues" evidence="1">
    <location>
        <begin position="138"/>
        <end position="147"/>
    </location>
</feature>
<evidence type="ECO:0000256" key="2">
    <source>
        <dbReference type="SAM" id="SignalP"/>
    </source>
</evidence>
<feature type="region of interest" description="Disordered" evidence="1">
    <location>
        <begin position="197"/>
        <end position="224"/>
    </location>
</feature>
<dbReference type="EMBL" id="DPOP01000034">
    <property type="protein sequence ID" value="HCW66288.1"/>
    <property type="molecule type" value="Genomic_DNA"/>
</dbReference>
<dbReference type="InterPro" id="IPR005546">
    <property type="entry name" value="Autotransporte_beta"/>
</dbReference>
<sequence>MGSFGFKTTSSLIAGGTMLALATLAMPSAAQAASDACRNAGALTSVTGRQNGPGGTDGWIWEKDNMSVEKDEKFVLTIQNKIGSSIEVYITANSVGFSSVASITLDASQSQQVTLTATDDSTTAKIKLYASDGGDEFSVTSASCPSGTASDSSSQETTSSAVNAAVSRSQTTVIQQNIGARAATIIGSAGAGTVGTTGGNSGTGSTGAGTGSAGTGQDGVVDDSNSPVANFGFDQTMNRTSSTANSDDNRNVMRRMAMRASFDSSVLAANMAQDTPLALGPTDQGTVGGASGVDGRSALTNASPITVWGHGSYTSIDNDYNNGTNDSRYDGDVWGYNIGADYRFADALIAGLSLGYNDTDLTTTFNNGTYQENAWVVSPYAIYRPMENLSLIAEGGYSQGNIDVTRNNDAVSGKTDSALWYASLTTSYHYRPMADQPFSLSPSVAFLAARKNIDSYTESDGTFVASSKSNTRQIKPGVEAAYDFGFNTLTVTPFVETGLVYDFTDELNNDKTAFNIGGGVRMSDSVTGFNAALEASYLAGRTDYTEYTLAGTVSYGFELSDLTGQSAGFVTPFFGSDVDEYGNQSMTGGLGFDAGPMTSRLSLAHDVSQNNNAESRAQISMTLGF</sequence>
<dbReference type="Proteomes" id="UP000264179">
    <property type="component" value="Unassembled WGS sequence"/>
</dbReference>
<dbReference type="SMART" id="SM00869">
    <property type="entry name" value="Autotransporter"/>
    <property type="match status" value="1"/>
</dbReference>
<comment type="caution">
    <text evidence="4">The sequence shown here is derived from an EMBL/GenBank/DDBJ whole genome shotgun (WGS) entry which is preliminary data.</text>
</comment>
<dbReference type="AlphaFoldDB" id="A0A358HW28"/>
<evidence type="ECO:0000313" key="6">
    <source>
        <dbReference type="Proteomes" id="UP000264179"/>
    </source>
</evidence>
<protein>
    <recommendedName>
        <fullName evidence="3">Autotransporter domain-containing protein</fullName>
    </recommendedName>
</protein>
<dbReference type="PROSITE" id="PS51208">
    <property type="entry name" value="AUTOTRANSPORTER"/>
    <property type="match status" value="1"/>
</dbReference>
<evidence type="ECO:0000313" key="7">
    <source>
        <dbReference type="Proteomes" id="UP000264753"/>
    </source>
</evidence>
<dbReference type="Pfam" id="PF03797">
    <property type="entry name" value="Autotransporter"/>
    <property type="match status" value="1"/>
</dbReference>
<evidence type="ECO:0000313" key="5">
    <source>
        <dbReference type="EMBL" id="HCW66288.1"/>
    </source>
</evidence>
<dbReference type="EMBL" id="DOOG01000135">
    <property type="protein sequence ID" value="HBU99385.1"/>
    <property type="molecule type" value="Genomic_DNA"/>
</dbReference>
<feature type="compositionally biased region" description="Gly residues" evidence="1">
    <location>
        <begin position="197"/>
        <end position="217"/>
    </location>
</feature>
<feature type="compositionally biased region" description="Low complexity" evidence="1">
    <location>
        <begin position="148"/>
        <end position="160"/>
    </location>
</feature>
<feature type="chain" id="PRO_5033784315" description="Autotransporter domain-containing protein" evidence="2">
    <location>
        <begin position="33"/>
        <end position="625"/>
    </location>
</feature>
<evidence type="ECO:0000256" key="1">
    <source>
        <dbReference type="SAM" id="MobiDB-lite"/>
    </source>
</evidence>
<evidence type="ECO:0000313" key="4">
    <source>
        <dbReference type="EMBL" id="HBU99385.1"/>
    </source>
</evidence>
<name>A0A358HW28_9PROT</name>
<dbReference type="InterPro" id="IPR036709">
    <property type="entry name" value="Autotransporte_beta_dom_sf"/>
</dbReference>
<dbReference type="Proteomes" id="UP000264753">
    <property type="component" value="Unassembled WGS sequence"/>
</dbReference>
<proteinExistence type="predicted"/>